<gene>
    <name evidence="2" type="ORF">PHYEVI_LOCUS859</name>
</gene>
<dbReference type="Proteomes" id="UP001153712">
    <property type="component" value="Chromosome 1"/>
</dbReference>
<dbReference type="OrthoDB" id="10070083at2759"/>
<sequence>MLFTDYMLSLCRIESIVLITLTFLYDVKANYCAFGTCNEDEYCCGENICCRKSSDIWYLWVLGAVAFLVLFVFYVWIKFRKNRHINYSNQYHPLFTNEPEMEMPIS</sequence>
<reference evidence="2" key="1">
    <citation type="submission" date="2022-01" db="EMBL/GenBank/DDBJ databases">
        <authorList>
            <person name="King R."/>
        </authorList>
    </citation>
    <scope>NUCLEOTIDE SEQUENCE</scope>
</reference>
<dbReference type="AlphaFoldDB" id="A0A9N9XHS4"/>
<organism evidence="2 3">
    <name type="scientific">Phyllotreta striolata</name>
    <name type="common">Striped flea beetle</name>
    <name type="synonym">Crioceris striolata</name>
    <dbReference type="NCBI Taxonomy" id="444603"/>
    <lineage>
        <taxon>Eukaryota</taxon>
        <taxon>Metazoa</taxon>
        <taxon>Ecdysozoa</taxon>
        <taxon>Arthropoda</taxon>
        <taxon>Hexapoda</taxon>
        <taxon>Insecta</taxon>
        <taxon>Pterygota</taxon>
        <taxon>Neoptera</taxon>
        <taxon>Endopterygota</taxon>
        <taxon>Coleoptera</taxon>
        <taxon>Polyphaga</taxon>
        <taxon>Cucujiformia</taxon>
        <taxon>Chrysomeloidea</taxon>
        <taxon>Chrysomelidae</taxon>
        <taxon>Galerucinae</taxon>
        <taxon>Alticini</taxon>
        <taxon>Phyllotreta</taxon>
    </lineage>
</organism>
<evidence type="ECO:0000313" key="3">
    <source>
        <dbReference type="Proteomes" id="UP001153712"/>
    </source>
</evidence>
<evidence type="ECO:0000256" key="1">
    <source>
        <dbReference type="SAM" id="Phobius"/>
    </source>
</evidence>
<keyword evidence="1" id="KW-0472">Membrane</keyword>
<evidence type="ECO:0000313" key="2">
    <source>
        <dbReference type="EMBL" id="CAG9854396.1"/>
    </source>
</evidence>
<protein>
    <recommendedName>
        <fullName evidence="4">Vesicular, overexpressed in cancer, prosurvival protein 1</fullName>
    </recommendedName>
</protein>
<accession>A0A9N9XHS4</accession>
<dbReference type="EMBL" id="OU900094">
    <property type="protein sequence ID" value="CAG9854396.1"/>
    <property type="molecule type" value="Genomic_DNA"/>
</dbReference>
<keyword evidence="1" id="KW-0812">Transmembrane</keyword>
<keyword evidence="3" id="KW-1185">Reference proteome</keyword>
<name>A0A9N9XHS4_PHYSR</name>
<proteinExistence type="predicted"/>
<feature type="transmembrane region" description="Helical" evidence="1">
    <location>
        <begin position="57"/>
        <end position="77"/>
    </location>
</feature>
<evidence type="ECO:0008006" key="4">
    <source>
        <dbReference type="Google" id="ProtNLM"/>
    </source>
</evidence>
<keyword evidence="1" id="KW-1133">Transmembrane helix</keyword>